<evidence type="ECO:0000256" key="2">
    <source>
        <dbReference type="SAM" id="SignalP"/>
    </source>
</evidence>
<protein>
    <recommendedName>
        <fullName evidence="3">NADH:ubiquinone oxidoreductase intermediate-associated protein 30 domain-containing protein</fullName>
    </recommendedName>
</protein>
<sequence>MFNVKVFSVINLLLCYVVIYGGCNNSTDQLEDGQFLFDFTKNDDVDVWQEQSDTVRDVGMSKAIFVIHKNIGFRRAIFFALLNPQLNGAGFAGIRAIQTYNLTGHTKLQIKCRGQGQYNGFKVILRHKGLNDEPNYSFEQYFQAPKDDFAIRNLKFSEFKAYYRGKRVNNNETLDLSQITSLGIQMYGGVYQPVKQKGPATLEVDWIKAV</sequence>
<name>A0A9P0BYQ1_CHRIL</name>
<keyword evidence="5" id="KW-1185">Reference proteome</keyword>
<dbReference type="GO" id="GO:0051082">
    <property type="term" value="F:unfolded protein binding"/>
    <property type="evidence" value="ECO:0007669"/>
    <property type="project" value="TreeGrafter"/>
</dbReference>
<feature type="chain" id="PRO_5040508368" description="NADH:ubiquinone oxidoreductase intermediate-associated protein 30 domain-containing protein" evidence="2">
    <location>
        <begin position="22"/>
        <end position="210"/>
    </location>
</feature>
<dbReference type="InterPro" id="IPR039131">
    <property type="entry name" value="NDUFAF1"/>
</dbReference>
<accession>A0A9P0BYQ1</accession>
<organism evidence="4 5">
    <name type="scientific">Chrysodeixis includens</name>
    <name type="common">Soybean looper</name>
    <name type="synonym">Pseudoplusia includens</name>
    <dbReference type="NCBI Taxonomy" id="689277"/>
    <lineage>
        <taxon>Eukaryota</taxon>
        <taxon>Metazoa</taxon>
        <taxon>Ecdysozoa</taxon>
        <taxon>Arthropoda</taxon>
        <taxon>Hexapoda</taxon>
        <taxon>Insecta</taxon>
        <taxon>Pterygota</taxon>
        <taxon>Neoptera</taxon>
        <taxon>Endopterygota</taxon>
        <taxon>Lepidoptera</taxon>
        <taxon>Glossata</taxon>
        <taxon>Ditrysia</taxon>
        <taxon>Noctuoidea</taxon>
        <taxon>Noctuidae</taxon>
        <taxon>Plusiinae</taxon>
        <taxon>Chrysodeixis</taxon>
    </lineage>
</organism>
<feature type="signal peptide" evidence="2">
    <location>
        <begin position="1"/>
        <end position="21"/>
    </location>
</feature>
<dbReference type="GO" id="GO:0010257">
    <property type="term" value="P:NADH dehydrogenase complex assembly"/>
    <property type="evidence" value="ECO:0007669"/>
    <property type="project" value="TreeGrafter"/>
</dbReference>
<dbReference type="OrthoDB" id="426386at2759"/>
<dbReference type="Pfam" id="PF08547">
    <property type="entry name" value="CIA30"/>
    <property type="match status" value="1"/>
</dbReference>
<dbReference type="InterPro" id="IPR008979">
    <property type="entry name" value="Galactose-bd-like_sf"/>
</dbReference>
<dbReference type="SUPFAM" id="SSF49785">
    <property type="entry name" value="Galactose-binding domain-like"/>
    <property type="match status" value="1"/>
</dbReference>
<feature type="domain" description="NADH:ubiquinone oxidoreductase intermediate-associated protein 30" evidence="3">
    <location>
        <begin position="37"/>
        <end position="204"/>
    </location>
</feature>
<dbReference type="PANTHER" id="PTHR13194:SF19">
    <property type="entry name" value="NAD(P)-BINDING ROSSMANN-FOLD SUPERFAMILY PROTEIN"/>
    <property type="match status" value="1"/>
</dbReference>
<dbReference type="InterPro" id="IPR013857">
    <property type="entry name" value="NADH-UbQ_OxRdtase-assoc_prot30"/>
</dbReference>
<reference evidence="4" key="1">
    <citation type="submission" date="2021-12" db="EMBL/GenBank/DDBJ databases">
        <authorList>
            <person name="King R."/>
        </authorList>
    </citation>
    <scope>NUCLEOTIDE SEQUENCE</scope>
</reference>
<evidence type="ECO:0000259" key="3">
    <source>
        <dbReference type="Pfam" id="PF08547"/>
    </source>
</evidence>
<gene>
    <name evidence="4" type="ORF">CINC_LOCUS10522</name>
</gene>
<evidence type="ECO:0000256" key="1">
    <source>
        <dbReference type="ARBA" id="ARBA00007884"/>
    </source>
</evidence>
<keyword evidence="2" id="KW-0732">Signal</keyword>
<evidence type="ECO:0000313" key="5">
    <source>
        <dbReference type="Proteomes" id="UP001154114"/>
    </source>
</evidence>
<dbReference type="EMBL" id="LR824007">
    <property type="protein sequence ID" value="CAH0603218.1"/>
    <property type="molecule type" value="Genomic_DNA"/>
</dbReference>
<dbReference type="PANTHER" id="PTHR13194">
    <property type="entry name" value="COMPLEX I INTERMEDIATE-ASSOCIATED PROTEIN 30"/>
    <property type="match status" value="1"/>
</dbReference>
<proteinExistence type="inferred from homology"/>
<dbReference type="AlphaFoldDB" id="A0A9P0BYQ1"/>
<comment type="similarity">
    <text evidence="1">Belongs to the CIA30 family.</text>
</comment>
<dbReference type="Proteomes" id="UP001154114">
    <property type="component" value="Chromosome 4"/>
</dbReference>
<evidence type="ECO:0000313" key="4">
    <source>
        <dbReference type="EMBL" id="CAH0603218.1"/>
    </source>
</evidence>